<evidence type="ECO:0000256" key="4">
    <source>
        <dbReference type="ARBA" id="ARBA00022692"/>
    </source>
</evidence>
<feature type="domain" description="ABC transmembrane type-1" evidence="8">
    <location>
        <begin position="103"/>
        <end position="292"/>
    </location>
</feature>
<protein>
    <submittedName>
        <fullName evidence="9">Oligopeptide ABC transporter permease protein</fullName>
    </submittedName>
</protein>
<comment type="similarity">
    <text evidence="7">Belongs to the binding-protein-dependent transport system permease family.</text>
</comment>
<organism evidence="9 10">
    <name type="scientific">Symbiobacterium thermophilum (strain DSM 24528 / JCM 14929 / IAM 14863 / T)</name>
    <dbReference type="NCBI Taxonomy" id="292459"/>
    <lineage>
        <taxon>Bacteria</taxon>
        <taxon>Bacillati</taxon>
        <taxon>Bacillota</taxon>
        <taxon>Clostridia</taxon>
        <taxon>Eubacteriales</taxon>
        <taxon>Symbiobacteriaceae</taxon>
        <taxon>Symbiobacterium</taxon>
    </lineage>
</organism>
<evidence type="ECO:0000256" key="2">
    <source>
        <dbReference type="ARBA" id="ARBA00022448"/>
    </source>
</evidence>
<dbReference type="InterPro" id="IPR000515">
    <property type="entry name" value="MetI-like"/>
</dbReference>
<keyword evidence="4 7" id="KW-0812">Transmembrane</keyword>
<evidence type="ECO:0000256" key="7">
    <source>
        <dbReference type="RuleBase" id="RU363032"/>
    </source>
</evidence>
<evidence type="ECO:0000313" key="10">
    <source>
        <dbReference type="Proteomes" id="UP000000417"/>
    </source>
</evidence>
<dbReference type="InterPro" id="IPR050366">
    <property type="entry name" value="BP-dependent_transpt_permease"/>
</dbReference>
<name>Q67PI4_SYMTH</name>
<feature type="transmembrane region" description="Helical" evidence="7">
    <location>
        <begin position="36"/>
        <end position="58"/>
    </location>
</feature>
<dbReference type="SUPFAM" id="SSF161098">
    <property type="entry name" value="MetI-like"/>
    <property type="match status" value="1"/>
</dbReference>
<dbReference type="GO" id="GO:0055085">
    <property type="term" value="P:transmembrane transport"/>
    <property type="evidence" value="ECO:0007669"/>
    <property type="project" value="InterPro"/>
</dbReference>
<dbReference type="GO" id="GO:0005886">
    <property type="term" value="C:plasma membrane"/>
    <property type="evidence" value="ECO:0007669"/>
    <property type="project" value="UniProtKB-SubCell"/>
</dbReference>
<evidence type="ECO:0000256" key="5">
    <source>
        <dbReference type="ARBA" id="ARBA00022989"/>
    </source>
</evidence>
<evidence type="ECO:0000256" key="6">
    <source>
        <dbReference type="ARBA" id="ARBA00023136"/>
    </source>
</evidence>
<feature type="transmembrane region" description="Helical" evidence="7">
    <location>
        <begin position="145"/>
        <end position="163"/>
    </location>
</feature>
<sequence length="305" mass="32910">MRPVAAAREPDTRREDARTGRRVLRQALRQLWRRKVALLGVLMVLGAVICALFAPVLAPHDPNAQQVQLRLLPPFWMEGAHPAYPLGTDHLGRDILSRLIYGSRVSLTVGLSAVLIAGGIGTAAGLAAGYLGGAVDDLVGRLGDVQLAFPFTLLALVVMAVLGTGMGKTIAVLGITGWVFYARVLRSEVLALRERDFILASRALGNPGWRTVLRHLFPNVAGTLIVLATLEVPRVIITESALTFLGLGIQPPTVTWGGMLADARNYITTHWWVATFPGLALQLTVLGLNLTGDFLREILDPRLNS</sequence>
<keyword evidence="6 7" id="KW-0472">Membrane</keyword>
<evidence type="ECO:0000313" key="9">
    <source>
        <dbReference type="EMBL" id="BAD40409.1"/>
    </source>
</evidence>
<dbReference type="KEGG" id="sth:STH1424"/>
<keyword evidence="2 7" id="KW-0813">Transport</keyword>
<keyword evidence="5 7" id="KW-1133">Transmembrane helix</keyword>
<dbReference type="CDD" id="cd06261">
    <property type="entry name" value="TM_PBP2"/>
    <property type="match status" value="1"/>
</dbReference>
<evidence type="ECO:0000259" key="8">
    <source>
        <dbReference type="PROSITE" id="PS50928"/>
    </source>
</evidence>
<dbReference type="Pfam" id="PF00528">
    <property type="entry name" value="BPD_transp_1"/>
    <property type="match status" value="1"/>
</dbReference>
<dbReference type="PROSITE" id="PS50928">
    <property type="entry name" value="ABC_TM1"/>
    <property type="match status" value="1"/>
</dbReference>
<dbReference type="InterPro" id="IPR025966">
    <property type="entry name" value="OppC_N"/>
</dbReference>
<dbReference type="EMBL" id="AP006840">
    <property type="protein sequence ID" value="BAD40409.1"/>
    <property type="molecule type" value="Genomic_DNA"/>
</dbReference>
<dbReference type="PANTHER" id="PTHR43386:SF1">
    <property type="entry name" value="D,D-DIPEPTIDE TRANSPORT SYSTEM PERMEASE PROTEIN DDPC-RELATED"/>
    <property type="match status" value="1"/>
</dbReference>
<dbReference type="InterPro" id="IPR035906">
    <property type="entry name" value="MetI-like_sf"/>
</dbReference>
<dbReference type="Proteomes" id="UP000000417">
    <property type="component" value="Chromosome"/>
</dbReference>
<dbReference type="PANTHER" id="PTHR43386">
    <property type="entry name" value="OLIGOPEPTIDE TRANSPORT SYSTEM PERMEASE PROTEIN APPC"/>
    <property type="match status" value="1"/>
</dbReference>
<dbReference type="eggNOG" id="COG1173">
    <property type="taxonomic scope" value="Bacteria"/>
</dbReference>
<evidence type="ECO:0000256" key="3">
    <source>
        <dbReference type="ARBA" id="ARBA00022475"/>
    </source>
</evidence>
<dbReference type="STRING" id="292459.STH1424"/>
<gene>
    <name evidence="9" type="ordered locus">STH1424</name>
</gene>
<reference evidence="9 10" key="1">
    <citation type="journal article" date="2004" name="Nucleic Acids Res.">
        <title>Genome sequence of Symbiobacterium thermophilum, an uncultivable bacterium that depends on microbial commensalism.</title>
        <authorList>
            <person name="Ueda K."/>
            <person name="Yamashita A."/>
            <person name="Ishikawa J."/>
            <person name="Shimada M."/>
            <person name="Watsuji T."/>
            <person name="Morimura K."/>
            <person name="Ikeda H."/>
            <person name="Hattori M."/>
            <person name="Beppu T."/>
        </authorList>
    </citation>
    <scope>NUCLEOTIDE SEQUENCE [LARGE SCALE GENOMIC DNA]</scope>
    <source>
        <strain evidence="10">T / IAM 14863</strain>
    </source>
</reference>
<keyword evidence="10" id="KW-1185">Reference proteome</keyword>
<dbReference type="Gene3D" id="1.10.3720.10">
    <property type="entry name" value="MetI-like"/>
    <property type="match status" value="1"/>
</dbReference>
<comment type="subcellular location">
    <subcellularLocation>
        <location evidence="1 7">Cell membrane</location>
        <topology evidence="1 7">Multi-pass membrane protein</topology>
    </subcellularLocation>
</comment>
<accession>Q67PI4</accession>
<feature type="transmembrane region" description="Helical" evidence="7">
    <location>
        <begin position="109"/>
        <end position="133"/>
    </location>
</feature>
<keyword evidence="3" id="KW-1003">Cell membrane</keyword>
<dbReference type="Pfam" id="PF12911">
    <property type="entry name" value="OppC_N"/>
    <property type="match status" value="1"/>
</dbReference>
<proteinExistence type="inferred from homology"/>
<evidence type="ECO:0000256" key="1">
    <source>
        <dbReference type="ARBA" id="ARBA00004651"/>
    </source>
</evidence>
<dbReference type="AlphaFoldDB" id="Q67PI4"/>
<dbReference type="HOGENOM" id="CLU_028518_5_0_9"/>